<dbReference type="InterPro" id="IPR041468">
    <property type="entry name" value="HTH_ParB/Spo0J"/>
</dbReference>
<feature type="domain" description="ParB C-terminal dimerisation" evidence="3">
    <location>
        <begin position="81"/>
        <end position="125"/>
    </location>
</feature>
<keyword evidence="5" id="KW-1185">Reference proteome</keyword>
<dbReference type="PANTHER" id="PTHR33375">
    <property type="entry name" value="CHROMOSOME-PARTITIONING PROTEIN PARB-RELATED"/>
    <property type="match status" value="1"/>
</dbReference>
<dbReference type="Pfam" id="PF23552">
    <property type="entry name" value="ParB_C"/>
    <property type="match status" value="1"/>
</dbReference>
<evidence type="ECO:0000313" key="4">
    <source>
        <dbReference type="EMBL" id="MFD0851149.1"/>
    </source>
</evidence>
<evidence type="ECO:0000259" key="2">
    <source>
        <dbReference type="Pfam" id="PF17762"/>
    </source>
</evidence>
<comment type="caution">
    <text evidence="4">The sequence shown here is derived from an EMBL/GenBank/DDBJ whole genome shotgun (WGS) entry which is preliminary data.</text>
</comment>
<name>A0ABW3CBY8_9ACTN</name>
<dbReference type="Gene3D" id="1.10.10.2830">
    <property type="match status" value="1"/>
</dbReference>
<organism evidence="4 5">
    <name type="scientific">Actinomadura adrarensis</name>
    <dbReference type="NCBI Taxonomy" id="1819600"/>
    <lineage>
        <taxon>Bacteria</taxon>
        <taxon>Bacillati</taxon>
        <taxon>Actinomycetota</taxon>
        <taxon>Actinomycetes</taxon>
        <taxon>Streptosporangiales</taxon>
        <taxon>Thermomonosporaceae</taxon>
        <taxon>Actinomadura</taxon>
    </lineage>
</organism>
<dbReference type="PANTHER" id="PTHR33375:SF1">
    <property type="entry name" value="CHROMOSOME-PARTITIONING PROTEIN PARB-RELATED"/>
    <property type="match status" value="1"/>
</dbReference>
<evidence type="ECO:0000256" key="1">
    <source>
        <dbReference type="ARBA" id="ARBA00023125"/>
    </source>
</evidence>
<sequence length="136" mass="15267">TNTLRLLNLPPNVQTSLAAGVLSAGHARALLGLDSEEEQEAMALRIIREGLSVRSVEEIIKFRDGVGAPKPRQGRRRKQIDPDLQHLADRLSDRYDTKVRVDKGAKKGKIVIEFATDEDLERILKTMVPDEDRPDF</sequence>
<feature type="domain" description="ParB/Spo0J HTH" evidence="2">
    <location>
        <begin position="1"/>
        <end position="61"/>
    </location>
</feature>
<feature type="non-terminal residue" evidence="4">
    <location>
        <position position="1"/>
    </location>
</feature>
<dbReference type="EMBL" id="JBHTIR010000267">
    <property type="protein sequence ID" value="MFD0851149.1"/>
    <property type="molecule type" value="Genomic_DNA"/>
</dbReference>
<dbReference type="Proteomes" id="UP001597083">
    <property type="component" value="Unassembled WGS sequence"/>
</dbReference>
<accession>A0ABW3CBY8</accession>
<proteinExistence type="predicted"/>
<keyword evidence="1" id="KW-0238">DNA-binding</keyword>
<dbReference type="InterPro" id="IPR057240">
    <property type="entry name" value="ParB_dimer_C"/>
</dbReference>
<dbReference type="Pfam" id="PF17762">
    <property type="entry name" value="HTH_ParB"/>
    <property type="match status" value="1"/>
</dbReference>
<dbReference type="InterPro" id="IPR050336">
    <property type="entry name" value="Chromosome_partition/occlusion"/>
</dbReference>
<evidence type="ECO:0000313" key="5">
    <source>
        <dbReference type="Proteomes" id="UP001597083"/>
    </source>
</evidence>
<reference evidence="5" key="1">
    <citation type="journal article" date="2019" name="Int. J. Syst. Evol. Microbiol.">
        <title>The Global Catalogue of Microorganisms (GCM) 10K type strain sequencing project: providing services to taxonomists for standard genome sequencing and annotation.</title>
        <authorList>
            <consortium name="The Broad Institute Genomics Platform"/>
            <consortium name="The Broad Institute Genome Sequencing Center for Infectious Disease"/>
            <person name="Wu L."/>
            <person name="Ma J."/>
        </authorList>
    </citation>
    <scope>NUCLEOTIDE SEQUENCE [LARGE SCALE GENOMIC DNA]</scope>
    <source>
        <strain evidence="5">JCM 31696</strain>
    </source>
</reference>
<protein>
    <submittedName>
        <fullName evidence="4">ParB/RepB/Spo0J family partition protein</fullName>
    </submittedName>
</protein>
<dbReference type="SUPFAM" id="SSF109709">
    <property type="entry name" value="KorB DNA-binding domain-like"/>
    <property type="match status" value="1"/>
</dbReference>
<evidence type="ECO:0000259" key="3">
    <source>
        <dbReference type="Pfam" id="PF23552"/>
    </source>
</evidence>
<gene>
    <name evidence="4" type="ORF">ACFQ07_02885</name>
</gene>